<dbReference type="AlphaFoldDB" id="A0ABD3F502"/>
<evidence type="ECO:0000313" key="4">
    <source>
        <dbReference type="EMBL" id="KAL3660154.1"/>
    </source>
</evidence>
<dbReference type="PROSITE" id="PS50005">
    <property type="entry name" value="TPR"/>
    <property type="match status" value="2"/>
</dbReference>
<dbReference type="SUPFAM" id="SSF48452">
    <property type="entry name" value="TPR-like"/>
    <property type="match status" value="1"/>
</dbReference>
<feature type="repeat" description="TPR" evidence="1">
    <location>
        <begin position="498"/>
        <end position="531"/>
    </location>
</feature>
<feature type="region of interest" description="Disordered" evidence="3">
    <location>
        <begin position="784"/>
        <end position="820"/>
    </location>
</feature>
<comment type="caution">
    <text evidence="4">The sequence shown here is derived from an EMBL/GenBank/DDBJ whole genome shotgun (WGS) entry which is preliminary data.</text>
</comment>
<dbReference type="Proteomes" id="UP001632037">
    <property type="component" value="Unassembled WGS sequence"/>
</dbReference>
<organism evidence="4 5">
    <name type="scientific">Phytophthora oleae</name>
    <dbReference type="NCBI Taxonomy" id="2107226"/>
    <lineage>
        <taxon>Eukaryota</taxon>
        <taxon>Sar</taxon>
        <taxon>Stramenopiles</taxon>
        <taxon>Oomycota</taxon>
        <taxon>Peronosporomycetes</taxon>
        <taxon>Peronosporales</taxon>
        <taxon>Peronosporaceae</taxon>
        <taxon>Phytophthora</taxon>
    </lineage>
</organism>
<feature type="compositionally biased region" description="Polar residues" evidence="3">
    <location>
        <begin position="625"/>
        <end position="640"/>
    </location>
</feature>
<gene>
    <name evidence="4" type="ORF">V7S43_014688</name>
</gene>
<accession>A0ABD3F502</accession>
<dbReference type="InterPro" id="IPR011990">
    <property type="entry name" value="TPR-like_helical_dom_sf"/>
</dbReference>
<keyword evidence="1" id="KW-0802">TPR repeat</keyword>
<dbReference type="SMART" id="SM00028">
    <property type="entry name" value="TPR"/>
    <property type="match status" value="3"/>
</dbReference>
<sequence length="990" mass="110245">MDALMELELPDADVEGDGAYDALVAVNHRWLSRYARLHPSFCVDPALLERNSLWMNAHFQKSRMTTSAASPQAQKLIKKHRETVMERLRTSPLPYSESPFSTSIVDPMAALMFAASIDRCPHNNLEDFLAEAWELLQCASIRVHALRSGFASCIFRFLTDFTEPQKRIPCLRLLVLLAEDDSSTVVNACKVAAQGQFWQPNMFVFSLQKRHQDNSTLCELAARLLKCFSNEMPIPPPIDLDQSYEDDKDVFARLSGEPNPLRLPTSPTRAATSGTALPLLAIGQRGHCPLFSPTTTISRLYQEAPSPYCPSVKLPLSRPPTSPVEQSRRAQIFSMPKLAAVEGQRQYRCNTPNAPPSRIDIEASRTLDPLVGSPPQSPSAASPTKARVAMSEKYSWNPECINSVSGFEWWWRSLPQNHSSLEPTQKLKMVTKAAVRLHSKGELQRAIELYQLALSSDANDEVKFRLQINLACAYEAAEDLASSIESFRIALELNPSDSYAIYKLGGVLTLVGEFEEARIRFESILDEYPQAADGLKALELAVEAYQQQEEATKAAIAAAKARRSPSKIVTPRVYMTTPREPIAPSTPVVQPPAPRRKKAPKREEQPLSSDQNELVFRDSPAKLESPQNPDTATVATLTEDPSSSPNLLEILVRRCQEARISMLEVLGQLDPQQWGLVHRESFLNLLHIIAGVENLNSNDQLVLGIPPDDWVSHGNQEYLQYQGFLNAYKEQYQVEAALLSSGEVVQVKLLIDDLIRHDMANVSHHNVSEWLRLGSERAVAGLHRTPSQVSDISADEDRSAALSRQPLASNSEADLHASEEDIFTPRTRARKDRAREEWVLTAEKARVLARRQQHCMKSLRDIAVRAKAHIVARRNAVAFLLVVAKKAREELATRKLRCLTARQEEAAESYSNLAELTEAAVEAIDTTDRAQLNVVKELSEEIYDVSARAAIARLRQNSELEDLKTVATRFATLCQVPPFLLDAGGGAMKG</sequence>
<evidence type="ECO:0000256" key="2">
    <source>
        <dbReference type="SAM" id="Coils"/>
    </source>
</evidence>
<feature type="repeat" description="TPR" evidence="1">
    <location>
        <begin position="464"/>
        <end position="497"/>
    </location>
</feature>
<feature type="coiled-coil region" evidence="2">
    <location>
        <begin position="535"/>
        <end position="562"/>
    </location>
</feature>
<evidence type="ECO:0000256" key="3">
    <source>
        <dbReference type="SAM" id="MobiDB-lite"/>
    </source>
</evidence>
<evidence type="ECO:0000256" key="1">
    <source>
        <dbReference type="PROSITE-ProRule" id="PRU00339"/>
    </source>
</evidence>
<keyword evidence="2" id="KW-0175">Coiled coil</keyword>
<dbReference type="Gene3D" id="1.25.40.10">
    <property type="entry name" value="Tetratricopeptide repeat domain"/>
    <property type="match status" value="1"/>
</dbReference>
<dbReference type="InterPro" id="IPR019734">
    <property type="entry name" value="TPR_rpt"/>
</dbReference>
<keyword evidence="5" id="KW-1185">Reference proteome</keyword>
<name>A0ABD3F502_9STRA</name>
<protein>
    <submittedName>
        <fullName evidence="4">Uncharacterized protein</fullName>
    </submittedName>
</protein>
<reference evidence="4 5" key="1">
    <citation type="submission" date="2024-09" db="EMBL/GenBank/DDBJ databases">
        <title>Genome sequencing and assembly of Phytophthora oleae, isolate VK10A, causative agent of rot of olive drupes.</title>
        <authorList>
            <person name="Conti Taguali S."/>
            <person name="Riolo M."/>
            <person name="La Spada F."/>
            <person name="Cacciola S.O."/>
            <person name="Dionisio G."/>
        </authorList>
    </citation>
    <scope>NUCLEOTIDE SEQUENCE [LARGE SCALE GENOMIC DNA]</scope>
    <source>
        <strain evidence="4 5">VK10A</strain>
    </source>
</reference>
<evidence type="ECO:0000313" key="5">
    <source>
        <dbReference type="Proteomes" id="UP001632037"/>
    </source>
</evidence>
<dbReference type="EMBL" id="JBIMZQ010000042">
    <property type="protein sequence ID" value="KAL3660154.1"/>
    <property type="molecule type" value="Genomic_DNA"/>
</dbReference>
<feature type="region of interest" description="Disordered" evidence="3">
    <location>
        <begin position="576"/>
        <end position="640"/>
    </location>
</feature>
<proteinExistence type="predicted"/>